<accession>A0A7C8YEC6</accession>
<dbReference type="EMBL" id="GISG01011296">
    <property type="protein sequence ID" value="MBA4616434.1"/>
    <property type="molecule type" value="Transcribed_RNA"/>
</dbReference>
<organism evidence="2">
    <name type="scientific">Opuntia streptacantha</name>
    <name type="common">Prickly pear cactus</name>
    <name type="synonym">Opuntia cardona</name>
    <dbReference type="NCBI Taxonomy" id="393608"/>
    <lineage>
        <taxon>Eukaryota</taxon>
        <taxon>Viridiplantae</taxon>
        <taxon>Streptophyta</taxon>
        <taxon>Embryophyta</taxon>
        <taxon>Tracheophyta</taxon>
        <taxon>Spermatophyta</taxon>
        <taxon>Magnoliopsida</taxon>
        <taxon>eudicotyledons</taxon>
        <taxon>Gunneridae</taxon>
        <taxon>Pentapetalae</taxon>
        <taxon>Caryophyllales</taxon>
        <taxon>Cactineae</taxon>
        <taxon>Cactaceae</taxon>
        <taxon>Opuntioideae</taxon>
        <taxon>Opuntia</taxon>
    </lineage>
</organism>
<reference evidence="2" key="2">
    <citation type="submission" date="2020-07" db="EMBL/GenBank/DDBJ databases">
        <authorList>
            <person name="Vera ALvarez R."/>
            <person name="Arias-Moreno D.M."/>
            <person name="Jimenez-Jacinto V."/>
            <person name="Jimenez-Bremont J.F."/>
            <person name="Swaminathan K."/>
            <person name="Moose S.P."/>
            <person name="Guerrero-Gonzalez M.L."/>
            <person name="Marino-Ramirez L."/>
            <person name="Landsman D."/>
            <person name="Rodriguez-Kessler M."/>
            <person name="Delgado-Sanchez P."/>
        </authorList>
    </citation>
    <scope>NUCLEOTIDE SEQUENCE</scope>
    <source>
        <tissue evidence="2">Cladode</tissue>
    </source>
</reference>
<name>A0A7C8YEC6_OPUST</name>
<protein>
    <submittedName>
        <fullName evidence="2">Uncharacterized protein</fullName>
    </submittedName>
</protein>
<evidence type="ECO:0000313" key="2">
    <source>
        <dbReference type="EMBL" id="MBA4616434.1"/>
    </source>
</evidence>
<feature type="region of interest" description="Disordered" evidence="1">
    <location>
        <begin position="153"/>
        <end position="173"/>
    </location>
</feature>
<sequence>MHTSNCPSTKYSIKKREGWLVARNNILKYDILKMTDFNLSLFKGCLSDKSSPSPHHPNIHHAYSKTKGKMLRNKSYGPKVKQLTCTTSLQECMLLRCLLLPPHKNQNAEFQTGLSVWSEMLVRKVCSPSETHAIHLSLNFISADIRVRRAIPAKSSPETSLKQAGDVDEWLGP</sequence>
<proteinExistence type="predicted"/>
<reference evidence="2" key="1">
    <citation type="journal article" date="2013" name="J. Plant Res.">
        <title>Effect of fungi and light on seed germination of three Opuntia species from semiarid lands of central Mexico.</title>
        <authorList>
            <person name="Delgado-Sanchez P."/>
            <person name="Jimenez-Bremont J.F."/>
            <person name="Guerrero-Gonzalez Mde L."/>
            <person name="Flores J."/>
        </authorList>
    </citation>
    <scope>NUCLEOTIDE SEQUENCE</scope>
    <source>
        <tissue evidence="2">Cladode</tissue>
    </source>
</reference>
<evidence type="ECO:0000256" key="1">
    <source>
        <dbReference type="SAM" id="MobiDB-lite"/>
    </source>
</evidence>
<dbReference type="AlphaFoldDB" id="A0A7C8YEC6"/>